<feature type="region of interest" description="Disordered" evidence="2">
    <location>
        <begin position="117"/>
        <end position="136"/>
    </location>
</feature>
<reference evidence="3 4" key="1">
    <citation type="submission" date="2016-04" db="EMBL/GenBank/DDBJ databases">
        <title>Genome analyses suggest a sexual origin of heterokaryosis in a supposedly ancient asexual fungus.</title>
        <authorList>
            <person name="Ropars J."/>
            <person name="Sedzielewska K."/>
            <person name="Noel J."/>
            <person name="Charron P."/>
            <person name="Farinelli L."/>
            <person name="Marton T."/>
            <person name="Kruger M."/>
            <person name="Pelin A."/>
            <person name="Brachmann A."/>
            <person name="Corradi N."/>
        </authorList>
    </citation>
    <scope>NUCLEOTIDE SEQUENCE [LARGE SCALE GENOMIC DNA]</scope>
    <source>
        <strain evidence="3 4">C2</strain>
    </source>
</reference>
<evidence type="ECO:0000313" key="4">
    <source>
        <dbReference type="Proteomes" id="UP000233469"/>
    </source>
</evidence>
<name>A0A2N1MBH3_9GLOM</name>
<dbReference type="Proteomes" id="UP000233469">
    <property type="component" value="Unassembled WGS sequence"/>
</dbReference>
<feature type="compositionally biased region" description="Basic residues" evidence="2">
    <location>
        <begin position="161"/>
        <end position="176"/>
    </location>
</feature>
<evidence type="ECO:0000256" key="1">
    <source>
        <dbReference type="SAM" id="Coils"/>
    </source>
</evidence>
<evidence type="ECO:0000256" key="2">
    <source>
        <dbReference type="SAM" id="MobiDB-lite"/>
    </source>
</evidence>
<dbReference type="VEuPathDB" id="FungiDB:RhiirFUN_016577"/>
<feature type="region of interest" description="Disordered" evidence="2">
    <location>
        <begin position="1"/>
        <end position="21"/>
    </location>
</feature>
<dbReference type="VEuPathDB" id="FungiDB:FUN_016214"/>
<gene>
    <name evidence="3" type="ORF">RhiirC2_795521</name>
</gene>
<feature type="coiled-coil region" evidence="1">
    <location>
        <begin position="52"/>
        <end position="93"/>
    </location>
</feature>
<feature type="region of interest" description="Disordered" evidence="2">
    <location>
        <begin position="150"/>
        <end position="176"/>
    </location>
</feature>
<reference evidence="3 4" key="2">
    <citation type="submission" date="2017-10" db="EMBL/GenBank/DDBJ databases">
        <title>Extensive intraspecific genome diversity in a model arbuscular mycorrhizal fungus.</title>
        <authorList>
            <person name="Chen E.C.H."/>
            <person name="Morin E."/>
            <person name="Baudet D."/>
            <person name="Noel J."/>
            <person name="Ndikumana S."/>
            <person name="Charron P."/>
            <person name="St-Onge C."/>
            <person name="Giorgi J."/>
            <person name="Grigoriev I.V."/>
            <person name="Roux C."/>
            <person name="Martin F.M."/>
            <person name="Corradi N."/>
        </authorList>
    </citation>
    <scope>NUCLEOTIDE SEQUENCE [LARGE SCALE GENOMIC DNA]</scope>
    <source>
        <strain evidence="3 4">C2</strain>
    </source>
</reference>
<comment type="caution">
    <text evidence="3">The sequence shown here is derived from an EMBL/GenBank/DDBJ whole genome shotgun (WGS) entry which is preliminary data.</text>
</comment>
<accession>A0A2N1MBH3</accession>
<dbReference type="EMBL" id="LLXL01003292">
    <property type="protein sequence ID" value="PKK58958.1"/>
    <property type="molecule type" value="Genomic_DNA"/>
</dbReference>
<sequence>MVTDQPKALRVKHPSDSTSNEQEVIRYTKKLAQIFGLDEQNAEVYSVLSGENRALKKQLEDYHSQHNTLERRVKRLERDVKTLDTELEILKDCADTDTVVDLIQEMIPLLVRDKSLIKNNPSSSSSESSEESDSVERIVEINGRQVRVKRAIPHALAPSAKQRRKVRPRKVKQMVA</sequence>
<dbReference type="VEuPathDB" id="FungiDB:RhiirA1_495451"/>
<dbReference type="AlphaFoldDB" id="A0A2N1MBH3"/>
<protein>
    <submittedName>
        <fullName evidence="3">Uncharacterized protein</fullName>
    </submittedName>
</protein>
<organism evidence="3 4">
    <name type="scientific">Rhizophagus irregularis</name>
    <dbReference type="NCBI Taxonomy" id="588596"/>
    <lineage>
        <taxon>Eukaryota</taxon>
        <taxon>Fungi</taxon>
        <taxon>Fungi incertae sedis</taxon>
        <taxon>Mucoromycota</taxon>
        <taxon>Glomeromycotina</taxon>
        <taxon>Glomeromycetes</taxon>
        <taxon>Glomerales</taxon>
        <taxon>Glomeraceae</taxon>
        <taxon>Rhizophagus</taxon>
    </lineage>
</organism>
<proteinExistence type="predicted"/>
<evidence type="ECO:0000313" key="3">
    <source>
        <dbReference type="EMBL" id="PKK58958.1"/>
    </source>
</evidence>
<keyword evidence="1" id="KW-0175">Coiled coil</keyword>